<dbReference type="InterPro" id="IPR038573">
    <property type="entry name" value="BrnT_sf"/>
</dbReference>
<gene>
    <name evidence="1" type="ORF">G0Q06_12250</name>
</gene>
<protein>
    <submittedName>
        <fullName evidence="1">BrnT family toxin</fullName>
    </submittedName>
</protein>
<dbReference type="Pfam" id="PF04365">
    <property type="entry name" value="BrnT_toxin"/>
    <property type="match status" value="1"/>
</dbReference>
<organism evidence="1 2">
    <name type="scientific">Oceanipulchritudo coccoides</name>
    <dbReference type="NCBI Taxonomy" id="2706888"/>
    <lineage>
        <taxon>Bacteria</taxon>
        <taxon>Pseudomonadati</taxon>
        <taxon>Verrucomicrobiota</taxon>
        <taxon>Opitutia</taxon>
        <taxon>Puniceicoccales</taxon>
        <taxon>Oceanipulchritudinaceae</taxon>
        <taxon>Oceanipulchritudo</taxon>
    </lineage>
</organism>
<dbReference type="Gene3D" id="3.10.450.530">
    <property type="entry name" value="Ribonuclease toxin, BrnT, of type II toxin-antitoxin system"/>
    <property type="match status" value="1"/>
</dbReference>
<sequence>MPPQFSFDPAKSASNQAKHGIDFEEVQVLWSGRLTKTQLSYPLEPRSMVVGRINQKFWSAIITQRHEEIRIISVRRSRKNEIRTWRQHHESGRDPNH</sequence>
<proteinExistence type="predicted"/>
<evidence type="ECO:0000313" key="2">
    <source>
        <dbReference type="Proteomes" id="UP000478417"/>
    </source>
</evidence>
<dbReference type="RefSeq" id="WP_163966483.1">
    <property type="nucleotide sequence ID" value="NZ_JAAGNX010000003.1"/>
</dbReference>
<reference evidence="1 2" key="1">
    <citation type="submission" date="2020-02" db="EMBL/GenBank/DDBJ databases">
        <title>Albibacoteraceae fam. nov., the first described family within the subdivision 4 Verrucomicrobia.</title>
        <authorList>
            <person name="Xi F."/>
        </authorList>
    </citation>
    <scope>NUCLEOTIDE SEQUENCE [LARGE SCALE GENOMIC DNA]</scope>
    <source>
        <strain evidence="1 2">CK1056</strain>
    </source>
</reference>
<comment type="caution">
    <text evidence="1">The sequence shown here is derived from an EMBL/GenBank/DDBJ whole genome shotgun (WGS) entry which is preliminary data.</text>
</comment>
<dbReference type="EMBL" id="JAAGNX010000003">
    <property type="protein sequence ID" value="NDV63228.1"/>
    <property type="molecule type" value="Genomic_DNA"/>
</dbReference>
<dbReference type="InterPro" id="IPR007460">
    <property type="entry name" value="BrnT_toxin"/>
</dbReference>
<name>A0A6B2M2P9_9BACT</name>
<dbReference type="AlphaFoldDB" id="A0A6B2M2P9"/>
<evidence type="ECO:0000313" key="1">
    <source>
        <dbReference type="EMBL" id="NDV63228.1"/>
    </source>
</evidence>
<accession>A0A6B2M2P9</accession>
<keyword evidence="2" id="KW-1185">Reference proteome</keyword>
<dbReference type="Proteomes" id="UP000478417">
    <property type="component" value="Unassembled WGS sequence"/>
</dbReference>